<dbReference type="SMART" id="SM00547">
    <property type="entry name" value="ZnF_RBZ"/>
    <property type="match status" value="3"/>
</dbReference>
<dbReference type="EMBL" id="JAWXYG010000012">
    <property type="protein sequence ID" value="KAK4257372.1"/>
    <property type="molecule type" value="Genomic_DNA"/>
</dbReference>
<keyword evidence="1" id="KW-0479">Metal-binding</keyword>
<feature type="domain" description="RanBP2-type" evidence="5">
    <location>
        <begin position="104"/>
        <end position="133"/>
    </location>
</feature>
<evidence type="ECO:0000256" key="2">
    <source>
        <dbReference type="ARBA" id="ARBA00022771"/>
    </source>
</evidence>
<protein>
    <recommendedName>
        <fullName evidence="5">RanBP2-type domain-containing protein</fullName>
    </recommendedName>
</protein>
<evidence type="ECO:0000256" key="1">
    <source>
        <dbReference type="ARBA" id="ARBA00022723"/>
    </source>
</evidence>
<dbReference type="Gene3D" id="4.10.1060.10">
    <property type="entry name" value="Zinc finger, RanBP2-type"/>
    <property type="match status" value="3"/>
</dbReference>
<evidence type="ECO:0000256" key="4">
    <source>
        <dbReference type="PROSITE-ProRule" id="PRU00322"/>
    </source>
</evidence>
<dbReference type="Proteomes" id="UP001293593">
    <property type="component" value="Unassembled WGS sequence"/>
</dbReference>
<keyword evidence="3" id="KW-0862">Zinc</keyword>
<feature type="domain" description="RanBP2-type" evidence="5">
    <location>
        <begin position="3"/>
        <end position="33"/>
    </location>
</feature>
<evidence type="ECO:0000259" key="5">
    <source>
        <dbReference type="PROSITE" id="PS50199"/>
    </source>
</evidence>
<dbReference type="AlphaFoldDB" id="A0AAE1IUZ3"/>
<reference evidence="6" key="1">
    <citation type="submission" date="2023-10" db="EMBL/GenBank/DDBJ databases">
        <title>Chromosome-level genome of the transformable northern wattle, Acacia crassicarpa.</title>
        <authorList>
            <person name="Massaro I."/>
            <person name="Sinha N.R."/>
            <person name="Poethig S."/>
            <person name="Leichty A.R."/>
        </authorList>
    </citation>
    <scope>NUCLEOTIDE SEQUENCE</scope>
    <source>
        <strain evidence="6">Acra3RX</strain>
        <tissue evidence="6">Leaf</tissue>
    </source>
</reference>
<evidence type="ECO:0000313" key="6">
    <source>
        <dbReference type="EMBL" id="KAK4257372.1"/>
    </source>
</evidence>
<dbReference type="SUPFAM" id="SSF90209">
    <property type="entry name" value="Ran binding protein zinc finger-like"/>
    <property type="match status" value="3"/>
</dbReference>
<organism evidence="6 7">
    <name type="scientific">Acacia crassicarpa</name>
    <name type="common">northern wattle</name>
    <dbReference type="NCBI Taxonomy" id="499986"/>
    <lineage>
        <taxon>Eukaryota</taxon>
        <taxon>Viridiplantae</taxon>
        <taxon>Streptophyta</taxon>
        <taxon>Embryophyta</taxon>
        <taxon>Tracheophyta</taxon>
        <taxon>Spermatophyta</taxon>
        <taxon>Magnoliopsida</taxon>
        <taxon>eudicotyledons</taxon>
        <taxon>Gunneridae</taxon>
        <taxon>Pentapetalae</taxon>
        <taxon>rosids</taxon>
        <taxon>fabids</taxon>
        <taxon>Fabales</taxon>
        <taxon>Fabaceae</taxon>
        <taxon>Caesalpinioideae</taxon>
        <taxon>mimosoid clade</taxon>
        <taxon>Acacieae</taxon>
        <taxon>Acacia</taxon>
    </lineage>
</organism>
<dbReference type="PANTHER" id="PTHR23111">
    <property type="entry name" value="ZINC FINGER PROTEIN"/>
    <property type="match status" value="1"/>
</dbReference>
<dbReference type="GO" id="GO:0003729">
    <property type="term" value="F:mRNA binding"/>
    <property type="evidence" value="ECO:0007669"/>
    <property type="project" value="TreeGrafter"/>
</dbReference>
<accession>A0AAE1IUZ3</accession>
<dbReference type="PANTHER" id="PTHR23111:SF95">
    <property type="entry name" value="RANBP2-TYPE DOMAIN-CONTAINING PROTEIN"/>
    <property type="match status" value="1"/>
</dbReference>
<comment type="caution">
    <text evidence="6">The sequence shown here is derived from an EMBL/GenBank/DDBJ whole genome shotgun (WGS) entry which is preliminary data.</text>
</comment>
<feature type="domain" description="RanBP2-type" evidence="5">
    <location>
        <begin position="51"/>
        <end position="82"/>
    </location>
</feature>
<keyword evidence="2 4" id="KW-0863">Zinc-finger</keyword>
<dbReference type="GO" id="GO:0005737">
    <property type="term" value="C:cytoplasm"/>
    <property type="evidence" value="ECO:0007669"/>
    <property type="project" value="TreeGrafter"/>
</dbReference>
<evidence type="ECO:0000256" key="3">
    <source>
        <dbReference type="ARBA" id="ARBA00022833"/>
    </source>
</evidence>
<proteinExistence type="predicted"/>
<dbReference type="Pfam" id="PF00641">
    <property type="entry name" value="Zn_ribbon_RanBP"/>
    <property type="match status" value="2"/>
</dbReference>
<dbReference type="InterPro" id="IPR001876">
    <property type="entry name" value="Znf_RanBP2"/>
</dbReference>
<name>A0AAE1IUZ3_9FABA</name>
<dbReference type="GO" id="GO:0008270">
    <property type="term" value="F:zinc ion binding"/>
    <property type="evidence" value="ECO:0007669"/>
    <property type="project" value="UniProtKB-KW"/>
</dbReference>
<gene>
    <name evidence="6" type="ORF">QN277_006967</name>
</gene>
<keyword evidence="7" id="KW-1185">Reference proteome</keyword>
<sequence>MSYSGRDWMCGVCQHVNFRRRDACQRCGYPKFGGPDEFSSTCGSNKNSEALPGDWYCSAENCGAHNYASRSKCFRCAALKDDNGVSDHRYGLGSSSLHPPPGWKPGDWMCSSCGTHNYASREECFKCKTPNHDGEKS</sequence>
<dbReference type="PROSITE" id="PS50199">
    <property type="entry name" value="ZF_RANBP2_2"/>
    <property type="match status" value="3"/>
</dbReference>
<evidence type="ECO:0000313" key="7">
    <source>
        <dbReference type="Proteomes" id="UP001293593"/>
    </source>
</evidence>
<dbReference type="InterPro" id="IPR036443">
    <property type="entry name" value="Znf_RanBP2_sf"/>
</dbReference>
<dbReference type="PROSITE" id="PS01358">
    <property type="entry name" value="ZF_RANBP2_1"/>
    <property type="match status" value="3"/>
</dbReference>